<dbReference type="PROSITE" id="PS50106">
    <property type="entry name" value="PDZ"/>
    <property type="match status" value="1"/>
</dbReference>
<dbReference type="GO" id="GO:0004252">
    <property type="term" value="F:serine-type endopeptidase activity"/>
    <property type="evidence" value="ECO:0007669"/>
    <property type="project" value="InterPro"/>
</dbReference>
<dbReference type="PANTHER" id="PTHR43343:SF3">
    <property type="entry name" value="PROTEASE DO-LIKE 8, CHLOROPLASTIC"/>
    <property type="match status" value="1"/>
</dbReference>
<sequence>MKTKITKIFTPFIITISAIVVYHIFFNTKEIFIEDNSHSIPSFTNTSMRYNAGDFVSASKITIDAVVHIHNIAERENNNFYDFLFSGNTRKNYKIGAGSGVIITDNGFLVTNAHVVEGASVLKVTLNNKKTYTASVVGVDVKTDIALLKIDEENLSHINFTDSDKVQVGEWVLAVGNPFNLTSTVTAGIVSAKARDIGQRQYGGISSFIQTDAVINTGNSGGALVNTKGELVGINTSIMSHTGVFEGYSFAIPSNIVRKVVDDLMIYGYSKRAYLGVKTADLTKSNITRLNLDVDTTEGTYVYELVENGASHIAGIKQGDIITYIDSNKIRNNSELVGYLASKKVGDKIEVTVLRGNKERKISVKLLSDQGRDTIAHDKREISEKKIMGTKVRDLNSHERSETGLKYGVKVLEIGSGIFSRIGVDVGDIILEAQGTKINSVEELDKIINVKSNEGITLKVMTKWGVIKYVSFLKM</sequence>
<evidence type="ECO:0000256" key="3">
    <source>
        <dbReference type="SAM" id="Phobius"/>
    </source>
</evidence>
<keyword evidence="3" id="KW-1133">Transmembrane helix</keyword>
<dbReference type="Proteomes" id="UP000243197">
    <property type="component" value="Chromosome"/>
</dbReference>
<keyword evidence="2" id="KW-0378">Hydrolase</keyword>
<dbReference type="InterPro" id="IPR001940">
    <property type="entry name" value="Peptidase_S1C"/>
</dbReference>
<protein>
    <submittedName>
        <fullName evidence="5">Serine protease</fullName>
    </submittedName>
</protein>
<dbReference type="InterPro" id="IPR036034">
    <property type="entry name" value="PDZ_sf"/>
</dbReference>
<dbReference type="SUPFAM" id="SSF50156">
    <property type="entry name" value="PDZ domain-like"/>
    <property type="match status" value="2"/>
</dbReference>
<evidence type="ECO:0000256" key="2">
    <source>
        <dbReference type="ARBA" id="ARBA00022801"/>
    </source>
</evidence>
<dbReference type="PANTHER" id="PTHR43343">
    <property type="entry name" value="PEPTIDASE S12"/>
    <property type="match status" value="1"/>
</dbReference>
<organism evidence="5 6">
    <name type="scientific">Ichthyobacterium seriolicida</name>
    <dbReference type="NCBI Taxonomy" id="242600"/>
    <lineage>
        <taxon>Bacteria</taxon>
        <taxon>Pseudomonadati</taxon>
        <taxon>Bacteroidota</taxon>
        <taxon>Flavobacteriia</taxon>
        <taxon>Flavobacteriales</taxon>
        <taxon>Ichthyobacteriaceae</taxon>
        <taxon>Ichthyobacterium</taxon>
    </lineage>
</organism>
<reference evidence="5 6" key="1">
    <citation type="submission" date="2014-03" db="EMBL/GenBank/DDBJ databases">
        <title>complete genome sequence of Flavobacteriaceae bacterium JBKA-6.</title>
        <authorList>
            <person name="Takano T."/>
            <person name="Nakamura Y."/>
            <person name="Takuma S."/>
            <person name="Yasuike M."/>
            <person name="Matsuyama T."/>
            <person name="Sakai T."/>
            <person name="Fujiwara A."/>
            <person name="Kimoto K."/>
            <person name="Fukuda Y."/>
            <person name="Kondo H."/>
            <person name="Hirono I."/>
            <person name="Nakayasu C."/>
        </authorList>
    </citation>
    <scope>NUCLEOTIDE SEQUENCE [LARGE SCALE GENOMIC DNA]</scope>
    <source>
        <strain evidence="5 6">JBKA-6</strain>
    </source>
</reference>
<proteinExistence type="predicted"/>
<dbReference type="InterPro" id="IPR051201">
    <property type="entry name" value="Chloro_Bact_Ser_Proteases"/>
</dbReference>
<dbReference type="SMART" id="SM00228">
    <property type="entry name" value="PDZ"/>
    <property type="match status" value="2"/>
</dbReference>
<evidence type="ECO:0000259" key="4">
    <source>
        <dbReference type="PROSITE" id="PS50106"/>
    </source>
</evidence>
<name>A0A1J1E531_9FLAO</name>
<keyword evidence="3" id="KW-0472">Membrane</keyword>
<dbReference type="Gene3D" id="2.30.42.10">
    <property type="match status" value="2"/>
</dbReference>
<dbReference type="GO" id="GO:0006508">
    <property type="term" value="P:proteolysis"/>
    <property type="evidence" value="ECO:0007669"/>
    <property type="project" value="UniProtKB-KW"/>
</dbReference>
<dbReference type="EMBL" id="AP014564">
    <property type="protein sequence ID" value="BAV95164.1"/>
    <property type="molecule type" value="Genomic_DNA"/>
</dbReference>
<dbReference type="PRINTS" id="PR00834">
    <property type="entry name" value="PROTEASES2C"/>
</dbReference>
<dbReference type="KEGG" id="ise:JBKA6_1151"/>
<feature type="domain" description="PDZ" evidence="4">
    <location>
        <begin position="279"/>
        <end position="357"/>
    </location>
</feature>
<dbReference type="SUPFAM" id="SSF50494">
    <property type="entry name" value="Trypsin-like serine proteases"/>
    <property type="match status" value="1"/>
</dbReference>
<dbReference type="AlphaFoldDB" id="A0A1J1E531"/>
<gene>
    <name evidence="5" type="ORF">JBKA6_1151</name>
</gene>
<keyword evidence="1 5" id="KW-0645">Protease</keyword>
<evidence type="ECO:0000313" key="6">
    <source>
        <dbReference type="Proteomes" id="UP000243197"/>
    </source>
</evidence>
<evidence type="ECO:0000256" key="1">
    <source>
        <dbReference type="ARBA" id="ARBA00022670"/>
    </source>
</evidence>
<dbReference type="Pfam" id="PF13365">
    <property type="entry name" value="Trypsin_2"/>
    <property type="match status" value="1"/>
</dbReference>
<dbReference type="InterPro" id="IPR009003">
    <property type="entry name" value="Peptidase_S1_PA"/>
</dbReference>
<evidence type="ECO:0000313" key="5">
    <source>
        <dbReference type="EMBL" id="BAV95164.1"/>
    </source>
</evidence>
<keyword evidence="6" id="KW-1185">Reference proteome</keyword>
<accession>A0A1J1E531</accession>
<feature type="transmembrane region" description="Helical" evidence="3">
    <location>
        <begin position="7"/>
        <end position="26"/>
    </location>
</feature>
<dbReference type="Pfam" id="PF13180">
    <property type="entry name" value="PDZ_2"/>
    <property type="match status" value="1"/>
</dbReference>
<dbReference type="Gene3D" id="2.40.10.120">
    <property type="match status" value="1"/>
</dbReference>
<dbReference type="RefSeq" id="WP_096686733.1">
    <property type="nucleotide sequence ID" value="NZ_AP014564.1"/>
</dbReference>
<dbReference type="InterPro" id="IPR001478">
    <property type="entry name" value="PDZ"/>
</dbReference>
<keyword evidence="3" id="KW-0812">Transmembrane</keyword>
<dbReference type="OrthoDB" id="9758917at2"/>